<keyword evidence="2" id="KW-1185">Reference proteome</keyword>
<accession>A0A1H2ST75</accession>
<gene>
    <name evidence="1" type="ORF">SAMN05660923_00536</name>
</gene>
<organism evidence="1 2">
    <name type="scientific">Tepidimicrobium xylanilyticum</name>
    <dbReference type="NCBI Taxonomy" id="1123352"/>
    <lineage>
        <taxon>Bacteria</taxon>
        <taxon>Bacillati</taxon>
        <taxon>Bacillota</taxon>
        <taxon>Tissierellia</taxon>
        <taxon>Tissierellales</taxon>
        <taxon>Tepidimicrobiaceae</taxon>
        <taxon>Tepidimicrobium</taxon>
    </lineage>
</organism>
<name>A0A1H2ST75_9FIRM</name>
<evidence type="ECO:0000313" key="2">
    <source>
        <dbReference type="Proteomes" id="UP000198828"/>
    </source>
</evidence>
<sequence length="57" mass="6771">MAVNQTFEAIKEKFRKADVDEKIEIYTTVQGLTVEQYKELLRMFPIKYLDKLERAMG</sequence>
<dbReference type="EMBL" id="FNNG01000002">
    <property type="protein sequence ID" value="SDW34788.1"/>
    <property type="molecule type" value="Genomic_DNA"/>
</dbReference>
<dbReference type="RefSeq" id="WP_093750617.1">
    <property type="nucleotide sequence ID" value="NZ_BSYN01000002.1"/>
</dbReference>
<evidence type="ECO:0000313" key="1">
    <source>
        <dbReference type="EMBL" id="SDW34788.1"/>
    </source>
</evidence>
<dbReference type="Proteomes" id="UP000198828">
    <property type="component" value="Unassembled WGS sequence"/>
</dbReference>
<proteinExistence type="predicted"/>
<dbReference type="AlphaFoldDB" id="A0A1H2ST75"/>
<protein>
    <submittedName>
        <fullName evidence="1">Uncharacterized protein</fullName>
    </submittedName>
</protein>
<reference evidence="1 2" key="1">
    <citation type="submission" date="2016-10" db="EMBL/GenBank/DDBJ databases">
        <authorList>
            <person name="de Groot N.N."/>
        </authorList>
    </citation>
    <scope>NUCLEOTIDE SEQUENCE [LARGE SCALE GENOMIC DNA]</scope>
    <source>
        <strain evidence="1 2">DSM 23310</strain>
    </source>
</reference>